<sequence length="154" mass="15826">MSAAGIVLLTLVGVAVLGIGSCVLCVGVGAVATQNSSNATSKPAPGKYDPATPVEIKVLLSEYKGNELRADGTFKGKVIRTSGVVRDVKKDITGDPYVVLGTGGMLEIPSVQCFLADDQASAASSLSAGERVTIEGRVDGLMMNVLVKDCVIDR</sequence>
<gene>
    <name evidence="1" type="ORF">BE15_09540</name>
</gene>
<protein>
    <recommendedName>
        <fullName evidence="3">tRNA_anti-like</fullName>
    </recommendedName>
</protein>
<evidence type="ECO:0000313" key="1">
    <source>
        <dbReference type="EMBL" id="KYF64476.1"/>
    </source>
</evidence>
<dbReference type="EMBL" id="JEMA01000910">
    <property type="protein sequence ID" value="KYF64476.1"/>
    <property type="molecule type" value="Genomic_DNA"/>
</dbReference>
<dbReference type="Proteomes" id="UP000075260">
    <property type="component" value="Unassembled WGS sequence"/>
</dbReference>
<proteinExistence type="predicted"/>
<accession>A0A150Q9P6</accession>
<reference evidence="1 2" key="1">
    <citation type="submission" date="2014-02" db="EMBL/GenBank/DDBJ databases">
        <title>The small core and large imbalanced accessory genome model reveals a collaborative survival strategy of Sorangium cellulosum strains in nature.</title>
        <authorList>
            <person name="Han K."/>
            <person name="Peng R."/>
            <person name="Blom J."/>
            <person name="Li Y.-Z."/>
        </authorList>
    </citation>
    <scope>NUCLEOTIDE SEQUENCE [LARGE SCALE GENOMIC DNA]</scope>
    <source>
        <strain evidence="1 2">So0008-312</strain>
    </source>
</reference>
<organism evidence="1 2">
    <name type="scientific">Sorangium cellulosum</name>
    <name type="common">Polyangium cellulosum</name>
    <dbReference type="NCBI Taxonomy" id="56"/>
    <lineage>
        <taxon>Bacteria</taxon>
        <taxon>Pseudomonadati</taxon>
        <taxon>Myxococcota</taxon>
        <taxon>Polyangia</taxon>
        <taxon>Polyangiales</taxon>
        <taxon>Polyangiaceae</taxon>
        <taxon>Sorangium</taxon>
    </lineage>
</organism>
<evidence type="ECO:0008006" key="3">
    <source>
        <dbReference type="Google" id="ProtNLM"/>
    </source>
</evidence>
<name>A0A150Q9P6_SORCE</name>
<dbReference type="InterPro" id="IPR024422">
    <property type="entry name" value="Protein_unknown_function_OB"/>
</dbReference>
<comment type="caution">
    <text evidence="1">The sequence shown here is derived from an EMBL/GenBank/DDBJ whole genome shotgun (WGS) entry which is preliminary data.</text>
</comment>
<evidence type="ECO:0000313" key="2">
    <source>
        <dbReference type="Proteomes" id="UP000075260"/>
    </source>
</evidence>
<dbReference type="Pfam" id="PF12869">
    <property type="entry name" value="tRNA_anti-like"/>
    <property type="match status" value="1"/>
</dbReference>
<dbReference type="AlphaFoldDB" id="A0A150Q9P6"/>